<dbReference type="RefSeq" id="XP_016474998.1">
    <property type="nucleotide sequence ID" value="XM_016619512.1"/>
</dbReference>
<dbReference type="AlphaFoldDB" id="A0A1S4AEW7"/>
<evidence type="ECO:0000256" key="2">
    <source>
        <dbReference type="ARBA" id="ARBA00022614"/>
    </source>
</evidence>
<evidence type="ECO:0000256" key="1">
    <source>
        <dbReference type="ARBA" id="ARBA00009592"/>
    </source>
</evidence>
<keyword evidence="2" id="KW-0433">Leucine-rich repeat</keyword>
<protein>
    <submittedName>
        <fullName evidence="4">Polygalacturonase inhibitor 2-like</fullName>
    </submittedName>
</protein>
<dbReference type="KEGG" id="nta:107796716"/>
<gene>
    <name evidence="4" type="primary">LOC107796716</name>
</gene>
<proteinExistence type="inferred from homology"/>
<dbReference type="InterPro" id="IPR001611">
    <property type="entry name" value="Leu-rich_rpt"/>
</dbReference>
<dbReference type="InterPro" id="IPR051502">
    <property type="entry name" value="RLP_Defense_Trigger"/>
</dbReference>
<dbReference type="SMR" id="A0A1S4AEW7"/>
<dbReference type="InterPro" id="IPR032675">
    <property type="entry name" value="LRR_dom_sf"/>
</dbReference>
<evidence type="ECO:0000313" key="4">
    <source>
        <dbReference type="RefSeq" id="XP_016474998.1"/>
    </source>
</evidence>
<evidence type="ECO:0000256" key="3">
    <source>
        <dbReference type="ARBA" id="ARBA00022737"/>
    </source>
</evidence>
<dbReference type="PANTHER" id="PTHR48062:SF6">
    <property type="entry name" value="LEUCINE-RICH REPEAT RECEPTOR PROTEIN KINASE MSL1-LIKE ISOFORM X1"/>
    <property type="match status" value="1"/>
</dbReference>
<comment type="similarity">
    <text evidence="1">Belongs to the RLP family.</text>
</comment>
<reference evidence="4" key="1">
    <citation type="submission" date="2025-08" db="UniProtKB">
        <authorList>
            <consortium name="RefSeq"/>
        </authorList>
    </citation>
    <scope>IDENTIFICATION</scope>
</reference>
<dbReference type="SUPFAM" id="SSF52058">
    <property type="entry name" value="L domain-like"/>
    <property type="match status" value="1"/>
</dbReference>
<accession>A0A1S4AEW7</accession>
<dbReference type="Pfam" id="PF00560">
    <property type="entry name" value="LRR_1"/>
    <property type="match status" value="2"/>
</dbReference>
<dbReference type="PANTHER" id="PTHR48062">
    <property type="entry name" value="RECEPTOR-LIKE PROTEIN 14"/>
    <property type="match status" value="1"/>
</dbReference>
<dbReference type="Gene3D" id="3.80.10.10">
    <property type="entry name" value="Ribonuclease Inhibitor"/>
    <property type="match status" value="1"/>
</dbReference>
<dbReference type="STRING" id="4097.A0A1S4AEW7"/>
<name>A0A1S4AEW7_TOBAC</name>
<dbReference type="OrthoDB" id="4691307at2759"/>
<organism evidence="4">
    <name type="scientific">Nicotiana tabacum</name>
    <name type="common">Common tobacco</name>
    <dbReference type="NCBI Taxonomy" id="4097"/>
    <lineage>
        <taxon>Eukaryota</taxon>
        <taxon>Viridiplantae</taxon>
        <taxon>Streptophyta</taxon>
        <taxon>Embryophyta</taxon>
        <taxon>Tracheophyta</taxon>
        <taxon>Spermatophyta</taxon>
        <taxon>Magnoliopsida</taxon>
        <taxon>eudicotyledons</taxon>
        <taxon>Gunneridae</taxon>
        <taxon>Pentapetalae</taxon>
        <taxon>asterids</taxon>
        <taxon>lamiids</taxon>
        <taxon>Solanales</taxon>
        <taxon>Solanaceae</taxon>
        <taxon>Nicotianoideae</taxon>
        <taxon>Nicotianeae</taxon>
        <taxon>Nicotiana</taxon>
    </lineage>
</organism>
<sequence length="161" mass="17939">MFSVISWKATLQSVVALSTTEAEYMAITEAVKELPRNFPTLLLENNTKLGVLYARDNSFIGPMKLPTSCLLHLDTFDVSNNKLNGHISANMSFAFPKLDYLNMSQNLLEGPIPSAVSDIPLRIVDLSHNFLSGGVPRDLTSIPTLFYFRLSNNKLKGKKLY</sequence>
<dbReference type="PaxDb" id="4097-A0A1S4AEW7"/>
<keyword evidence="3" id="KW-0677">Repeat</keyword>